<dbReference type="InterPro" id="IPR036514">
    <property type="entry name" value="SGNH_hydro_sf"/>
</dbReference>
<feature type="transmembrane region" description="Helical" evidence="8">
    <location>
        <begin position="330"/>
        <end position="351"/>
    </location>
</feature>
<keyword evidence="6 8" id="KW-0472">Membrane</keyword>
<dbReference type="GO" id="GO:0009103">
    <property type="term" value="P:lipopolysaccharide biosynthetic process"/>
    <property type="evidence" value="ECO:0007669"/>
    <property type="project" value="TreeGrafter"/>
</dbReference>
<keyword evidence="7" id="KW-0012">Acyltransferase</keyword>
<comment type="subcellular location">
    <subcellularLocation>
        <location evidence="1">Cell membrane</location>
        <topology evidence="1">Multi-pass membrane protein</topology>
    </subcellularLocation>
</comment>
<dbReference type="PANTHER" id="PTHR23028">
    <property type="entry name" value="ACETYLTRANSFERASE"/>
    <property type="match status" value="1"/>
</dbReference>
<sequence length="639" mass="73332">MEKNRFITGYSGLRALAVIGVILYHLNPDTFIGGYLGVPIFFVLSGYLVTCQMLKSYEKDGFFDNVNFYWSRIKKLYPSLLSVLWLSSAYILLFQRNLLANLWQIVVSNVLSVYNFWQIFNGQSYFERFAANESPFVHLWTMSINGQFYLLWPLVVYLLVKYAKNKKVMVKILSGFSLLSALEMAIMYRIGVNINRIYYGTDTRFFALGIGAVLAVLWPINKLKTEIKQNKAYFLDGMGFVALFIILLMFFSPAMNAEGPFPYYGGMLLFTIATTIFVAVIAHPCSHWNRWMTNPVFNWLGSRSYGIYLYQFPVMIFFEDKISNLAEYAFLYHLFEITIILVLSELSYRFIEKPLSKISLSSTKKYLKKVLNFKTKNYGSKIQALVISLIFICGSIAIIVSPMVKAQDYNQSQLAVRIRKNCRQQKKENQLAIAKIKKSKKKDQKRAKLIKVANKTAKSHPVNRLYKKYGISQLDLQLAHKVQLTAIGDSVMASSSNDLTRLMPKSIIDAAVSRQVNASFGLLDHYKSQHVLADNVLIALGTNGAFPMSDLNQLMQLIGSKRQVFWINTYVPNKPWQNQVNQSLAKAARRYHNLNIIDWCNYAKSHPNWFYDDHTHPTPIGSKYYSAFVVKAIVKHAKF</sequence>
<dbReference type="InterPro" id="IPR050879">
    <property type="entry name" value="Acyltransferase_3"/>
</dbReference>
<dbReference type="GO" id="GO:0005886">
    <property type="term" value="C:plasma membrane"/>
    <property type="evidence" value="ECO:0007669"/>
    <property type="project" value="UniProtKB-SubCell"/>
</dbReference>
<feature type="transmembrane region" description="Helical" evidence="8">
    <location>
        <begin position="384"/>
        <end position="404"/>
    </location>
</feature>
<organism evidence="10 11">
    <name type="scientific">Lactobacillus bombicola</name>
    <dbReference type="NCBI Taxonomy" id="1505723"/>
    <lineage>
        <taxon>Bacteria</taxon>
        <taxon>Bacillati</taxon>
        <taxon>Bacillota</taxon>
        <taxon>Bacilli</taxon>
        <taxon>Lactobacillales</taxon>
        <taxon>Lactobacillaceae</taxon>
        <taxon>Lactobacillus</taxon>
    </lineage>
</organism>
<evidence type="ECO:0000313" key="11">
    <source>
        <dbReference type="Proteomes" id="UP000199599"/>
    </source>
</evidence>
<dbReference type="Proteomes" id="UP000199599">
    <property type="component" value="Unassembled WGS sequence"/>
</dbReference>
<evidence type="ECO:0000256" key="8">
    <source>
        <dbReference type="SAM" id="Phobius"/>
    </source>
</evidence>
<dbReference type="STRING" id="1505723.SAMN04487792_0075"/>
<dbReference type="RefSeq" id="WP_090091848.1">
    <property type="nucleotide sequence ID" value="NZ_CBCRVU010000001.1"/>
</dbReference>
<feature type="domain" description="Acyltransferase 3" evidence="9">
    <location>
        <begin position="11"/>
        <end position="325"/>
    </location>
</feature>
<dbReference type="PANTHER" id="PTHR23028:SF53">
    <property type="entry name" value="ACYL_TRANSF_3 DOMAIN-CONTAINING PROTEIN"/>
    <property type="match status" value="1"/>
</dbReference>
<dbReference type="AlphaFoldDB" id="A0A1I1R1Q6"/>
<accession>A0A1I1R1Q6</accession>
<proteinExistence type="predicted"/>
<dbReference type="EMBL" id="FOMN01000001">
    <property type="protein sequence ID" value="SFD28249.1"/>
    <property type="molecule type" value="Genomic_DNA"/>
</dbReference>
<evidence type="ECO:0000259" key="9">
    <source>
        <dbReference type="Pfam" id="PF01757"/>
    </source>
</evidence>
<dbReference type="SUPFAM" id="SSF52266">
    <property type="entry name" value="SGNH hydrolase"/>
    <property type="match status" value="1"/>
</dbReference>
<feature type="transmembrane region" description="Helical" evidence="8">
    <location>
        <begin position="7"/>
        <end position="26"/>
    </location>
</feature>
<keyword evidence="5 8" id="KW-1133">Transmembrane helix</keyword>
<evidence type="ECO:0000256" key="5">
    <source>
        <dbReference type="ARBA" id="ARBA00022989"/>
    </source>
</evidence>
<dbReference type="Pfam" id="PF01757">
    <property type="entry name" value="Acyl_transf_3"/>
    <property type="match status" value="1"/>
</dbReference>
<evidence type="ECO:0000313" key="10">
    <source>
        <dbReference type="EMBL" id="SFD28249.1"/>
    </source>
</evidence>
<feature type="transmembrane region" description="Helical" evidence="8">
    <location>
        <begin position="203"/>
        <end position="220"/>
    </location>
</feature>
<evidence type="ECO:0000256" key="1">
    <source>
        <dbReference type="ARBA" id="ARBA00004651"/>
    </source>
</evidence>
<dbReference type="Gene3D" id="3.40.50.1110">
    <property type="entry name" value="SGNH hydrolase"/>
    <property type="match status" value="1"/>
</dbReference>
<dbReference type="InterPro" id="IPR002656">
    <property type="entry name" value="Acyl_transf_3_dom"/>
</dbReference>
<name>A0A1I1R1Q6_9LACO</name>
<feature type="transmembrane region" description="Helical" evidence="8">
    <location>
        <begin position="32"/>
        <end position="54"/>
    </location>
</feature>
<evidence type="ECO:0000256" key="6">
    <source>
        <dbReference type="ARBA" id="ARBA00023136"/>
    </source>
</evidence>
<feature type="transmembrane region" description="Helical" evidence="8">
    <location>
        <begin position="137"/>
        <end position="160"/>
    </location>
</feature>
<gene>
    <name evidence="10" type="ORF">SAMN04487792_0075</name>
</gene>
<keyword evidence="3 10" id="KW-0808">Transferase</keyword>
<keyword evidence="4 8" id="KW-0812">Transmembrane</keyword>
<feature type="transmembrane region" description="Helical" evidence="8">
    <location>
        <begin position="232"/>
        <end position="251"/>
    </location>
</feature>
<evidence type="ECO:0000256" key="3">
    <source>
        <dbReference type="ARBA" id="ARBA00022679"/>
    </source>
</evidence>
<feature type="transmembrane region" description="Helical" evidence="8">
    <location>
        <begin position="263"/>
        <end position="284"/>
    </location>
</feature>
<dbReference type="GO" id="GO:0016747">
    <property type="term" value="F:acyltransferase activity, transferring groups other than amino-acyl groups"/>
    <property type="evidence" value="ECO:0007669"/>
    <property type="project" value="InterPro"/>
</dbReference>
<reference evidence="11" key="1">
    <citation type="submission" date="2016-10" db="EMBL/GenBank/DDBJ databases">
        <authorList>
            <person name="Varghese N."/>
            <person name="Submissions S."/>
        </authorList>
    </citation>
    <scope>NUCLEOTIDE SEQUENCE [LARGE SCALE GENOMIC DNA]</scope>
    <source>
        <strain evidence="11">R-53102</strain>
    </source>
</reference>
<feature type="transmembrane region" description="Helical" evidence="8">
    <location>
        <begin position="172"/>
        <end position="191"/>
    </location>
</feature>
<evidence type="ECO:0000256" key="2">
    <source>
        <dbReference type="ARBA" id="ARBA00022475"/>
    </source>
</evidence>
<keyword evidence="2" id="KW-1003">Cell membrane</keyword>
<evidence type="ECO:0000256" key="7">
    <source>
        <dbReference type="ARBA" id="ARBA00023315"/>
    </source>
</evidence>
<dbReference type="CDD" id="cd01840">
    <property type="entry name" value="SGNH_hydrolase_yrhL_like"/>
    <property type="match status" value="1"/>
</dbReference>
<feature type="transmembrane region" description="Helical" evidence="8">
    <location>
        <begin position="296"/>
        <end position="318"/>
    </location>
</feature>
<protein>
    <submittedName>
        <fullName evidence="10">Peptidoglycan-N-acetylmuramate O-acetyltransferase</fullName>
    </submittedName>
</protein>
<evidence type="ECO:0000256" key="4">
    <source>
        <dbReference type="ARBA" id="ARBA00022692"/>
    </source>
</evidence>